<dbReference type="EMBL" id="BPLR01012611">
    <property type="protein sequence ID" value="GIY55135.1"/>
    <property type="molecule type" value="Genomic_DNA"/>
</dbReference>
<gene>
    <name evidence="1" type="ORF">CEXT_359061</name>
</gene>
<reference evidence="1 2" key="1">
    <citation type="submission" date="2021-06" db="EMBL/GenBank/DDBJ databases">
        <title>Caerostris extrusa draft genome.</title>
        <authorList>
            <person name="Kono N."/>
            <person name="Arakawa K."/>
        </authorList>
    </citation>
    <scope>NUCLEOTIDE SEQUENCE [LARGE SCALE GENOMIC DNA]</scope>
</reference>
<accession>A0AAV4UBG3</accession>
<dbReference type="Proteomes" id="UP001054945">
    <property type="component" value="Unassembled WGS sequence"/>
</dbReference>
<comment type="caution">
    <text evidence="1">The sequence shown here is derived from an EMBL/GenBank/DDBJ whole genome shotgun (WGS) entry which is preliminary data.</text>
</comment>
<organism evidence="1 2">
    <name type="scientific">Caerostris extrusa</name>
    <name type="common">Bark spider</name>
    <name type="synonym">Caerostris bankana</name>
    <dbReference type="NCBI Taxonomy" id="172846"/>
    <lineage>
        <taxon>Eukaryota</taxon>
        <taxon>Metazoa</taxon>
        <taxon>Ecdysozoa</taxon>
        <taxon>Arthropoda</taxon>
        <taxon>Chelicerata</taxon>
        <taxon>Arachnida</taxon>
        <taxon>Araneae</taxon>
        <taxon>Araneomorphae</taxon>
        <taxon>Entelegynae</taxon>
        <taxon>Araneoidea</taxon>
        <taxon>Araneidae</taxon>
        <taxon>Caerostris</taxon>
    </lineage>
</organism>
<evidence type="ECO:0000313" key="2">
    <source>
        <dbReference type="Proteomes" id="UP001054945"/>
    </source>
</evidence>
<proteinExistence type="predicted"/>
<keyword evidence="2" id="KW-1185">Reference proteome</keyword>
<sequence length="112" mass="12953">MRISHVSRIPRSHRRCPGSISVPGQKNCLWISGNRKFIGEDYVFCIKWNLPGEKFTDFSHVKFWQLSGNPRDMVSVSSPVVIGGSHNWCTVYSSIYRYYKNTVGRPLPQNQY</sequence>
<dbReference type="AlphaFoldDB" id="A0AAV4UBG3"/>
<evidence type="ECO:0000313" key="1">
    <source>
        <dbReference type="EMBL" id="GIY55135.1"/>
    </source>
</evidence>
<name>A0AAV4UBG3_CAEEX</name>
<protein>
    <submittedName>
        <fullName evidence="1">Uncharacterized protein</fullName>
    </submittedName>
</protein>